<proteinExistence type="predicted"/>
<dbReference type="OrthoDB" id="2990038at2"/>
<accession>A0A2V3A3F1</accession>
<name>A0A2V3A3F1_9BACI</name>
<comment type="caution">
    <text evidence="1">The sequence shown here is derived from an EMBL/GenBank/DDBJ whole genome shotgun (WGS) entry which is preliminary data.</text>
</comment>
<protein>
    <submittedName>
        <fullName evidence="1">Uncharacterized protein DUF3936</fullName>
    </submittedName>
</protein>
<dbReference type="EMBL" id="QGTW01000003">
    <property type="protein sequence ID" value="PWW30440.1"/>
    <property type="molecule type" value="Genomic_DNA"/>
</dbReference>
<dbReference type="InterPro" id="IPR025177">
    <property type="entry name" value="MciZ"/>
</dbReference>
<dbReference type="RefSeq" id="WP_110064309.1">
    <property type="nucleotide sequence ID" value="NZ_QGTW01000003.1"/>
</dbReference>
<evidence type="ECO:0000313" key="1">
    <source>
        <dbReference type="EMBL" id="PWW30440.1"/>
    </source>
</evidence>
<reference evidence="1 2" key="1">
    <citation type="submission" date="2018-05" db="EMBL/GenBank/DDBJ databases">
        <title>Freshwater and sediment microbial communities from various areas in North America, analyzing microbe dynamics in response to fracking.</title>
        <authorList>
            <person name="Lamendella R."/>
        </authorList>
    </citation>
    <scope>NUCLEOTIDE SEQUENCE [LARGE SCALE GENOMIC DNA]</scope>
    <source>
        <strain evidence="1 2">15_TX</strain>
    </source>
</reference>
<dbReference type="Proteomes" id="UP000247150">
    <property type="component" value="Unassembled WGS sequence"/>
</dbReference>
<gene>
    <name evidence="1" type="ORF">DFO73_103326</name>
</gene>
<dbReference type="Pfam" id="PF13072">
    <property type="entry name" value="MciZ"/>
    <property type="match status" value="1"/>
</dbReference>
<sequence length="44" mass="5243">MKVYVHSKGILLAGKAWEVREKLKQYSKNYVFVKDWVESQKISK</sequence>
<evidence type="ECO:0000313" key="2">
    <source>
        <dbReference type="Proteomes" id="UP000247150"/>
    </source>
</evidence>
<organism evidence="1 2">
    <name type="scientific">Cytobacillus oceanisediminis</name>
    <dbReference type="NCBI Taxonomy" id="665099"/>
    <lineage>
        <taxon>Bacteria</taxon>
        <taxon>Bacillati</taxon>
        <taxon>Bacillota</taxon>
        <taxon>Bacilli</taxon>
        <taxon>Bacillales</taxon>
        <taxon>Bacillaceae</taxon>
        <taxon>Cytobacillus</taxon>
    </lineage>
</organism>
<dbReference type="AlphaFoldDB" id="A0A2V3A3F1"/>